<dbReference type="InterPro" id="IPR027417">
    <property type="entry name" value="P-loop_NTPase"/>
</dbReference>
<proteinExistence type="predicted"/>
<organism evidence="1 2">
    <name type="scientific">Nocardia ignorata</name>
    <dbReference type="NCBI Taxonomy" id="145285"/>
    <lineage>
        <taxon>Bacteria</taxon>
        <taxon>Bacillati</taxon>
        <taxon>Actinomycetota</taxon>
        <taxon>Actinomycetes</taxon>
        <taxon>Mycobacteriales</taxon>
        <taxon>Nocardiaceae</taxon>
        <taxon>Nocardia</taxon>
    </lineage>
</organism>
<comment type="caution">
    <text evidence="1">The sequence shown here is derived from an EMBL/GenBank/DDBJ whole genome shotgun (WGS) entry which is preliminary data.</text>
</comment>
<dbReference type="Proteomes" id="UP000295087">
    <property type="component" value="Unassembled WGS sequence"/>
</dbReference>
<name>A0A4R6PLJ3_NOCIG</name>
<evidence type="ECO:0000313" key="2">
    <source>
        <dbReference type="Proteomes" id="UP000295087"/>
    </source>
</evidence>
<reference evidence="1 2" key="1">
    <citation type="submission" date="2019-03" db="EMBL/GenBank/DDBJ databases">
        <title>Genomic Encyclopedia of Type Strains, Phase IV (KMG-IV): sequencing the most valuable type-strain genomes for metagenomic binning, comparative biology and taxonomic classification.</title>
        <authorList>
            <person name="Goeker M."/>
        </authorList>
    </citation>
    <scope>NUCLEOTIDE SEQUENCE [LARGE SCALE GENOMIC DNA]</scope>
    <source>
        <strain evidence="1 2">DSM 44496</strain>
    </source>
</reference>
<accession>A0A4R6PLJ3</accession>
<dbReference type="SUPFAM" id="SSF52540">
    <property type="entry name" value="P-loop containing nucleoside triphosphate hydrolases"/>
    <property type="match status" value="1"/>
</dbReference>
<gene>
    <name evidence="1" type="ORF">DFR75_103307</name>
</gene>
<dbReference type="AlphaFoldDB" id="A0A4R6PLJ3"/>
<dbReference type="EMBL" id="SNXK01000003">
    <property type="protein sequence ID" value="TDP38650.1"/>
    <property type="molecule type" value="Genomic_DNA"/>
</dbReference>
<evidence type="ECO:0000313" key="1">
    <source>
        <dbReference type="EMBL" id="TDP38650.1"/>
    </source>
</evidence>
<sequence>MTGTGFVTEAEATARLHRAAGRAGLAERWLAKLGVVPAYRTQDSLDPDEPGQEPFNPFAPFASMPPIPDARGEHRPFGGYAHNVDAGRLFAGTTTQVQGLYPFPAASGARVRGVPFGRHLHTAEPIGLDPSQWLVDGLVTNTGLWVQGQPGIGKSTAIKRLLVGLVAFGFAAVIPGDIKDEYTPIVEALDGKVFRIGRGLHSLNPLDLGPLRGAINAAVGTAREQLVSQARGRRLDLLESLITIVGGQDLTATERLLLAMTVDQADAASQRCGLPDPTIPELVKILDSATDPLLRVVAARDEHDYQREIRELRNTLVLLCEGPIKGMFDRPSSFSLDADPPAISLSLGAVEDDGDDVVAAAMMCAWAWSAGLIEGKQAAGQRRNIFQPQDELWRALRAAPGLVEKSDRMTRLNRRRGVVSVQSTHSITDLEALPTEADRAKAKGMVARNAIKVIGGLDNAEMDRLHAISPFTSGEKELVTRWSAPPTWVPGQRHPGRGKYLIKSGSRMGLPVNVDLTPEELTLYNTDGAFSALDGPASERSNRAA</sequence>
<protein>
    <submittedName>
        <fullName evidence="1">Uncharacterized protein</fullName>
    </submittedName>
</protein>
<dbReference type="Gene3D" id="3.40.50.300">
    <property type="entry name" value="P-loop containing nucleotide triphosphate hydrolases"/>
    <property type="match status" value="2"/>
</dbReference>
<keyword evidence="2" id="KW-1185">Reference proteome</keyword>
<dbReference type="RefSeq" id="WP_243749911.1">
    <property type="nucleotide sequence ID" value="NZ_JBHXPO010000006.1"/>
</dbReference>